<feature type="compositionally biased region" description="Polar residues" evidence="2">
    <location>
        <begin position="33"/>
        <end position="42"/>
    </location>
</feature>
<dbReference type="EMBL" id="WUUT01000003">
    <property type="protein sequence ID" value="MXR51597.1"/>
    <property type="molecule type" value="Genomic_DNA"/>
</dbReference>
<dbReference type="InterPro" id="IPR018470">
    <property type="entry name" value="Metal-bd_Tp34-typ"/>
</dbReference>
<organism evidence="4 5">
    <name type="scientific">Halovenus carboxidivorans</name>
    <dbReference type="NCBI Taxonomy" id="2692199"/>
    <lineage>
        <taxon>Archaea</taxon>
        <taxon>Methanobacteriati</taxon>
        <taxon>Methanobacteriota</taxon>
        <taxon>Stenosarchaea group</taxon>
        <taxon>Halobacteria</taxon>
        <taxon>Halobacteriales</taxon>
        <taxon>Haloarculaceae</taxon>
        <taxon>Halovenus</taxon>
    </lineage>
</organism>
<accession>A0A6B0T393</accession>
<dbReference type="AlphaFoldDB" id="A0A6B0T393"/>
<dbReference type="Proteomes" id="UP000466535">
    <property type="component" value="Unassembled WGS sequence"/>
</dbReference>
<sequence>MDRRRFLQTASAFTVSAAVAGCLGSAGSDDEPSNSQTQSSGVPSIVENRPDGIYIPSHIEGMKMSGTAEQGDYAFGLMYSYAHRFWNVNGDSTTLTEIEDDDAIHLMANVWDPETGTVLPDTGLSVEIYQDDSLVSQETIYPMLSQPMGFHYGANFGLSGDGAYTVRLNVGAMTTRRTGSFQDRFSEPTTADIPFEYSEQERNEISFERFDTEAGTNGAVDPREMEMMPDSRAPSESTLPGRVIGTGMSNDAQFVVTVIESPPAGIDGDGQYIAVSSRTRYNQMVIPAMGIEGTLLRGDETVYDGEFTRTLDPELNYHYGAVVDSVESGDELTLQVTTQPQTARHEGYETAFGGLMGGMNDVTLAVE</sequence>
<gene>
    <name evidence="4" type="ORF">GRX03_08270</name>
</gene>
<comment type="caution">
    <text evidence="4">The sequence shown here is derived from an EMBL/GenBank/DDBJ whole genome shotgun (WGS) entry which is preliminary data.</text>
</comment>
<reference evidence="4 5" key="1">
    <citation type="submission" date="2019-12" db="EMBL/GenBank/DDBJ databases">
        <title>Isolation and characterization of three novel carbon monoxide-oxidizing members of Halobacteria from salione crusts and soils.</title>
        <authorList>
            <person name="Myers M.R."/>
            <person name="King G.M."/>
        </authorList>
    </citation>
    <scope>NUCLEOTIDE SEQUENCE [LARGE SCALE GENOMIC DNA]</scope>
    <source>
        <strain evidence="4 5">WSH3</strain>
    </source>
</reference>
<evidence type="ECO:0000256" key="1">
    <source>
        <dbReference type="ARBA" id="ARBA00022729"/>
    </source>
</evidence>
<dbReference type="InterPro" id="IPR055774">
    <property type="entry name" value="DUF7350"/>
</dbReference>
<dbReference type="InterPro" id="IPR038482">
    <property type="entry name" value="Tp34-type_sf"/>
</dbReference>
<dbReference type="Gene3D" id="2.60.40.2480">
    <property type="entry name" value="Periplasmic metal-binding protein Tp34-type"/>
    <property type="match status" value="1"/>
</dbReference>
<feature type="region of interest" description="Disordered" evidence="2">
    <location>
        <begin position="26"/>
        <end position="49"/>
    </location>
</feature>
<evidence type="ECO:0000256" key="2">
    <source>
        <dbReference type="SAM" id="MobiDB-lite"/>
    </source>
</evidence>
<dbReference type="OrthoDB" id="156174at2157"/>
<dbReference type="Pfam" id="PF24041">
    <property type="entry name" value="DUF7350"/>
    <property type="match status" value="1"/>
</dbReference>
<evidence type="ECO:0000313" key="5">
    <source>
        <dbReference type="Proteomes" id="UP000466535"/>
    </source>
</evidence>
<protein>
    <recommendedName>
        <fullName evidence="3">DUF7350 domain-containing protein</fullName>
    </recommendedName>
</protein>
<dbReference type="Pfam" id="PF10634">
    <property type="entry name" value="Iron_transport"/>
    <property type="match status" value="1"/>
</dbReference>
<feature type="region of interest" description="Disordered" evidence="2">
    <location>
        <begin position="214"/>
        <end position="237"/>
    </location>
</feature>
<evidence type="ECO:0000313" key="4">
    <source>
        <dbReference type="EMBL" id="MXR51597.1"/>
    </source>
</evidence>
<keyword evidence="1" id="KW-0732">Signal</keyword>
<feature type="domain" description="DUF7350" evidence="3">
    <location>
        <begin position="238"/>
        <end position="353"/>
    </location>
</feature>
<evidence type="ECO:0000259" key="3">
    <source>
        <dbReference type="Pfam" id="PF24041"/>
    </source>
</evidence>
<dbReference type="PROSITE" id="PS51257">
    <property type="entry name" value="PROKAR_LIPOPROTEIN"/>
    <property type="match status" value="1"/>
</dbReference>
<proteinExistence type="predicted"/>
<name>A0A6B0T393_9EURY</name>
<keyword evidence="5" id="KW-1185">Reference proteome</keyword>